<feature type="compositionally biased region" description="Polar residues" evidence="1">
    <location>
        <begin position="132"/>
        <end position="151"/>
    </location>
</feature>
<organism evidence="3 4">
    <name type="scientific">Kalanchoe fedtschenkoi</name>
    <name type="common">Lavender scallops</name>
    <name type="synonym">South American air plant</name>
    <dbReference type="NCBI Taxonomy" id="63787"/>
    <lineage>
        <taxon>Eukaryota</taxon>
        <taxon>Viridiplantae</taxon>
        <taxon>Streptophyta</taxon>
        <taxon>Embryophyta</taxon>
        <taxon>Tracheophyta</taxon>
        <taxon>Spermatophyta</taxon>
        <taxon>Magnoliopsida</taxon>
        <taxon>eudicotyledons</taxon>
        <taxon>Gunneridae</taxon>
        <taxon>Pentapetalae</taxon>
        <taxon>Saxifragales</taxon>
        <taxon>Crassulaceae</taxon>
        <taxon>Kalanchoe</taxon>
    </lineage>
</organism>
<name>A0A7N0TBZ8_KALFE</name>
<feature type="region of interest" description="Disordered" evidence="1">
    <location>
        <begin position="81"/>
        <end position="178"/>
    </location>
</feature>
<dbReference type="Gene3D" id="3.90.810.10">
    <property type="entry name" value="CRIB domain"/>
    <property type="match status" value="1"/>
</dbReference>
<evidence type="ECO:0000256" key="1">
    <source>
        <dbReference type="SAM" id="MobiDB-lite"/>
    </source>
</evidence>
<feature type="compositionally biased region" description="Basic and acidic residues" evidence="1">
    <location>
        <begin position="168"/>
        <end position="178"/>
    </location>
</feature>
<evidence type="ECO:0000259" key="2">
    <source>
        <dbReference type="PROSITE" id="PS50108"/>
    </source>
</evidence>
<accession>A0A7N0TBZ8</accession>
<proteinExistence type="predicted"/>
<sequence length="178" mass="19942">MATKMKGLLKGLRYISQIFDEEKEQEMQIGFPTDVKHVAHIGWDGPAMNSPSWIIEALLRKRGHILRGLLQKGEILEKKPLRKRIKRTTPRISPGDLPDIPKKFRRKKSKDSSQGGSSKPSSRTAKAIAEASSYTSPFSDPASASLSQSRNWDLFSCPSPNMQPSDEANDRNKLYGFS</sequence>
<dbReference type="InterPro" id="IPR000095">
    <property type="entry name" value="CRIB_dom"/>
</dbReference>
<dbReference type="PANTHER" id="PTHR46325:SF39">
    <property type="entry name" value="CRIB DOMAIN-CONTAINING PROTEIN RIC8"/>
    <property type="match status" value="1"/>
</dbReference>
<dbReference type="PANTHER" id="PTHR46325">
    <property type="entry name" value="CRIB DOMAIN-CONTAINING PROTEIN RIC8"/>
    <property type="match status" value="1"/>
</dbReference>
<dbReference type="Pfam" id="PF00786">
    <property type="entry name" value="PBD"/>
    <property type="match status" value="1"/>
</dbReference>
<reference evidence="3" key="1">
    <citation type="submission" date="2021-01" db="UniProtKB">
        <authorList>
            <consortium name="EnsemblPlants"/>
        </authorList>
    </citation>
    <scope>IDENTIFICATION</scope>
</reference>
<evidence type="ECO:0000313" key="3">
    <source>
        <dbReference type="EnsemblPlants" id="Kaladp0031s0163.1.v1.1"/>
    </source>
</evidence>
<dbReference type="AlphaFoldDB" id="A0A7N0TBZ8"/>
<dbReference type="Proteomes" id="UP000594263">
    <property type="component" value="Unplaced"/>
</dbReference>
<dbReference type="Gramene" id="Kaladp0031s0163.1.v1.1">
    <property type="protein sequence ID" value="Kaladp0031s0163.1.v1.1"/>
    <property type="gene ID" value="Kaladp0031s0163.v1.1"/>
</dbReference>
<dbReference type="CDD" id="cd00132">
    <property type="entry name" value="CRIB"/>
    <property type="match status" value="1"/>
</dbReference>
<dbReference type="EnsemblPlants" id="Kaladp0031s0163.1.v1.1">
    <property type="protein sequence ID" value="Kaladp0031s0163.1.v1.1"/>
    <property type="gene ID" value="Kaladp0031s0163.v1.1"/>
</dbReference>
<evidence type="ECO:0000313" key="4">
    <source>
        <dbReference type="Proteomes" id="UP000594263"/>
    </source>
</evidence>
<protein>
    <recommendedName>
        <fullName evidence="2">CRIB domain-containing protein</fullName>
    </recommendedName>
</protein>
<dbReference type="PROSITE" id="PS50108">
    <property type="entry name" value="CRIB"/>
    <property type="match status" value="1"/>
</dbReference>
<feature type="compositionally biased region" description="Low complexity" evidence="1">
    <location>
        <begin position="112"/>
        <end position="122"/>
    </location>
</feature>
<dbReference type="InterPro" id="IPR036936">
    <property type="entry name" value="CRIB_dom_sf"/>
</dbReference>
<feature type="domain" description="CRIB" evidence="2">
    <location>
        <begin position="29"/>
        <end position="42"/>
    </location>
</feature>
<keyword evidence="4" id="KW-1185">Reference proteome</keyword>